<feature type="compositionally biased region" description="Low complexity" evidence="1">
    <location>
        <begin position="462"/>
        <end position="473"/>
    </location>
</feature>
<evidence type="ECO:0000313" key="3">
    <source>
        <dbReference type="Proteomes" id="UP000694397"/>
    </source>
</evidence>
<dbReference type="PANTHER" id="PTHR47282">
    <property type="entry name" value="PGC-1 AND ERR-INDUCED REGULATOR IN MUSCLE PROTEIN 1"/>
    <property type="match status" value="1"/>
</dbReference>
<feature type="compositionally biased region" description="Polar residues" evidence="1">
    <location>
        <begin position="405"/>
        <end position="416"/>
    </location>
</feature>
<dbReference type="InterPro" id="IPR043442">
    <property type="entry name" value="Perm1"/>
</dbReference>
<dbReference type="GO" id="GO:0014850">
    <property type="term" value="P:response to muscle activity"/>
    <property type="evidence" value="ECO:0007669"/>
    <property type="project" value="TreeGrafter"/>
</dbReference>
<name>A0A8C9SR09_SCLFO</name>
<feature type="region of interest" description="Disordered" evidence="1">
    <location>
        <begin position="128"/>
        <end position="150"/>
    </location>
</feature>
<accession>A0A8C9SR09</accession>
<feature type="region of interest" description="Disordered" evidence="1">
    <location>
        <begin position="456"/>
        <end position="526"/>
    </location>
</feature>
<keyword evidence="3" id="KW-1185">Reference proteome</keyword>
<organism evidence="2 3">
    <name type="scientific">Scleropages formosus</name>
    <name type="common">Asian bonytongue</name>
    <name type="synonym">Osteoglossum formosum</name>
    <dbReference type="NCBI Taxonomy" id="113540"/>
    <lineage>
        <taxon>Eukaryota</taxon>
        <taxon>Metazoa</taxon>
        <taxon>Chordata</taxon>
        <taxon>Craniata</taxon>
        <taxon>Vertebrata</taxon>
        <taxon>Euteleostomi</taxon>
        <taxon>Actinopterygii</taxon>
        <taxon>Neopterygii</taxon>
        <taxon>Teleostei</taxon>
        <taxon>Osteoglossocephala</taxon>
        <taxon>Osteoglossomorpha</taxon>
        <taxon>Osteoglossiformes</taxon>
        <taxon>Osteoglossidae</taxon>
        <taxon>Scleropages</taxon>
    </lineage>
</organism>
<evidence type="ECO:0008006" key="4">
    <source>
        <dbReference type="Google" id="ProtNLM"/>
    </source>
</evidence>
<gene>
    <name evidence="2" type="primary">LOC114909170</name>
</gene>
<reference evidence="2" key="2">
    <citation type="submission" date="2025-08" db="UniProtKB">
        <authorList>
            <consortium name="Ensembl"/>
        </authorList>
    </citation>
    <scope>IDENTIFICATION</scope>
</reference>
<dbReference type="GeneTree" id="ENSGT01140000282683"/>
<evidence type="ECO:0000256" key="1">
    <source>
        <dbReference type="SAM" id="MobiDB-lite"/>
    </source>
</evidence>
<dbReference type="GO" id="GO:0005737">
    <property type="term" value="C:cytoplasm"/>
    <property type="evidence" value="ECO:0007669"/>
    <property type="project" value="TreeGrafter"/>
</dbReference>
<evidence type="ECO:0000313" key="2">
    <source>
        <dbReference type="Ensembl" id="ENSSFOP00015041204.1"/>
    </source>
</evidence>
<reference evidence="2 3" key="1">
    <citation type="submission" date="2019-04" db="EMBL/GenBank/DDBJ databases">
        <authorList>
            <consortium name="Wellcome Sanger Institute Data Sharing"/>
        </authorList>
    </citation>
    <scope>NUCLEOTIDE SEQUENCE [LARGE SCALE GENOMIC DNA]</scope>
</reference>
<dbReference type="OrthoDB" id="8943218at2759"/>
<dbReference type="AlphaFoldDB" id="A0A8C9SR09"/>
<protein>
    <recommendedName>
        <fullName evidence="4">PGC-1 and ERR-induced regulator in muscle protein 1-like</fullName>
    </recommendedName>
</protein>
<feature type="compositionally biased region" description="Polar residues" evidence="1">
    <location>
        <begin position="484"/>
        <end position="494"/>
    </location>
</feature>
<feature type="region of interest" description="Disordered" evidence="1">
    <location>
        <begin position="91"/>
        <end position="111"/>
    </location>
</feature>
<sequence>MDDLDYSVYIADHDWSNFFQESEECDLLQASLATLDDSGLSEPDDAEGSPVNLATQPLLEAPSVECCLNTEGPQAPEGNSSGKKEDMWLEPECLPSKNPTNHNSGEDQCNNDATLRPSWSGLRAIPGDPQMDLQMPPKAEPGRTDCLGNRNEMPRKEKERWFVTMDIGKTYSRENVGMSAKKKRKKRCRRSSVELGLGFGGWGPGIQSESEAERYGAAQPLGEQTSWEPESFQSGGECIVRTDDTRQQFQGLSAKQQLVSPSANRSSNTRLLSEDTNFTKPTKSVRASVAYKGSLLPQGQQGTTEDACLDSTTALPGTSDLKYLNEITTETDHNGLHVICRNCAASDSGRKRENRGGVEQLMNAEKLTRAGSVPNLDTEKNVEAMQPPLFDSEDEGPAVDPDSGIGSTESCASQEPLTLDPTHPVYALSPFWDEMEKLTINDILHLRLVGHAQPPKELPRNAVADTSDAADSDYFTQPDESKPNRSSSEFSTLSDFEEEFSQALNTSTNPSPEPQAHGSARPPSSRNDRVRIILPSLIFRGHVLRSTELMEKNTKISPPFLDSKALTANFNIPSTEIIGNSVHGNEATVSPLGTSSVACFTHEDAEKLSVPEMYDCFFSDFETGSFFFPLARRCNKNKTSSFRPDDEDDREPIRAATRVGESVGEPTGAACAPDTYEQFCTDSDWRGDLFWRNPLSLRWTCFLGGGLSRPHGSFISWQSLAFKGRGSSLFSRSTSQGDQECLPCTDHLETRMFAQSAERTRGSLLPSLQHADLCLVCIAFASWVLKSINPQDADTWKTVLLANMSAVSAIRYLRQSSSDSAPHHEPRPTYEP</sequence>
<dbReference type="Proteomes" id="UP000694397">
    <property type="component" value="Chromosome 2"/>
</dbReference>
<dbReference type="GO" id="GO:0005634">
    <property type="term" value="C:nucleus"/>
    <property type="evidence" value="ECO:0007669"/>
    <property type="project" value="TreeGrafter"/>
</dbReference>
<feature type="region of interest" description="Disordered" evidence="1">
    <location>
        <begin position="387"/>
        <end position="420"/>
    </location>
</feature>
<dbReference type="GO" id="GO:0006355">
    <property type="term" value="P:regulation of DNA-templated transcription"/>
    <property type="evidence" value="ECO:0007669"/>
    <property type="project" value="InterPro"/>
</dbReference>
<reference evidence="2" key="3">
    <citation type="submission" date="2025-09" db="UniProtKB">
        <authorList>
            <consortium name="Ensembl"/>
        </authorList>
    </citation>
    <scope>IDENTIFICATION</scope>
</reference>
<dbReference type="Ensembl" id="ENSSFOT00015067988.1">
    <property type="protein sequence ID" value="ENSSFOP00015041204.1"/>
    <property type="gene ID" value="ENSSFOG00015026138.1"/>
</dbReference>
<dbReference type="PANTHER" id="PTHR47282:SF1">
    <property type="entry name" value="PGC-1 AND ERR-INDUCED REGULATOR IN MUSCLE PROTEIN 1"/>
    <property type="match status" value="1"/>
</dbReference>
<proteinExistence type="predicted"/>
<feature type="compositionally biased region" description="Polar residues" evidence="1">
    <location>
        <begin position="97"/>
        <end position="111"/>
    </location>
</feature>